<protein>
    <submittedName>
        <fullName evidence="2">Uncharacterized protein</fullName>
    </submittedName>
</protein>
<reference evidence="3" key="1">
    <citation type="submission" date="2020-05" db="EMBL/GenBank/DDBJ databases">
        <title>Frigoriglobus tundricola gen. nov., sp. nov., a psychrotolerant cellulolytic planctomycete of the family Gemmataceae with two divergent copies of 16S rRNA gene.</title>
        <authorList>
            <person name="Kulichevskaya I.S."/>
            <person name="Ivanova A.A."/>
            <person name="Naumoff D.G."/>
            <person name="Beletsky A.V."/>
            <person name="Rijpstra W.I.C."/>
            <person name="Sinninghe Damste J.S."/>
            <person name="Mardanov A.V."/>
            <person name="Ravin N.V."/>
            <person name="Dedysh S.N."/>
        </authorList>
    </citation>
    <scope>NUCLEOTIDE SEQUENCE [LARGE SCALE GENOMIC DNA]</scope>
    <source>
        <strain evidence="3">PL17</strain>
    </source>
</reference>
<organism evidence="2 3">
    <name type="scientific">Frigoriglobus tundricola</name>
    <dbReference type="NCBI Taxonomy" id="2774151"/>
    <lineage>
        <taxon>Bacteria</taxon>
        <taxon>Pseudomonadati</taxon>
        <taxon>Planctomycetota</taxon>
        <taxon>Planctomycetia</taxon>
        <taxon>Gemmatales</taxon>
        <taxon>Gemmataceae</taxon>
        <taxon>Frigoriglobus</taxon>
    </lineage>
</organism>
<keyword evidence="3" id="KW-1185">Reference proteome</keyword>
<name>A0A6M5YS68_9BACT</name>
<dbReference type="AlphaFoldDB" id="A0A6M5YS68"/>
<evidence type="ECO:0000256" key="1">
    <source>
        <dbReference type="SAM" id="MobiDB-lite"/>
    </source>
</evidence>
<feature type="region of interest" description="Disordered" evidence="1">
    <location>
        <begin position="1"/>
        <end position="23"/>
    </location>
</feature>
<dbReference type="KEGG" id="ftj:FTUN_3793"/>
<dbReference type="EMBL" id="CP053452">
    <property type="protein sequence ID" value="QJW96236.1"/>
    <property type="molecule type" value="Genomic_DNA"/>
</dbReference>
<dbReference type="Proteomes" id="UP000503447">
    <property type="component" value="Chromosome"/>
</dbReference>
<evidence type="ECO:0000313" key="2">
    <source>
        <dbReference type="EMBL" id="QJW96236.1"/>
    </source>
</evidence>
<accession>A0A6M5YS68</accession>
<gene>
    <name evidence="2" type="ORF">FTUN_3793</name>
</gene>
<sequence>MSQSGPRAPQHPLPLKPGQRRVRCLGPAPREHTFVSASPAERVCPRCRRL</sequence>
<proteinExistence type="predicted"/>
<evidence type="ECO:0000313" key="3">
    <source>
        <dbReference type="Proteomes" id="UP000503447"/>
    </source>
</evidence>